<reference evidence="2 3" key="1">
    <citation type="submission" date="2022-06" db="EMBL/GenBank/DDBJ databases">
        <title>Leptospira isolates from biofilms formed at urban environments.</title>
        <authorList>
            <person name="Ribeiro P.S."/>
            <person name="Sousa T."/>
            <person name="Carvalho N."/>
            <person name="Aburjaile F."/>
            <person name="Neves F."/>
            <person name="Oliveira D."/>
            <person name="Blanco L."/>
            <person name="Lima J."/>
            <person name="Costa F."/>
            <person name="Brenig B."/>
            <person name="Soares S."/>
            <person name="Ramos R."/>
            <person name="Goes-Neto A."/>
            <person name="Matiuzzi M."/>
            <person name="Azevedo V."/>
            <person name="Ristow P."/>
        </authorList>
    </citation>
    <scope>NUCLEOTIDE SEQUENCE [LARGE SCALE GENOMIC DNA]</scope>
    <source>
        <strain evidence="2 3">VSF25</strain>
    </source>
</reference>
<keyword evidence="1" id="KW-0472">Membrane</keyword>
<protein>
    <submittedName>
        <fullName evidence="2">DUF3995 domain-containing protein</fullName>
    </submittedName>
</protein>
<evidence type="ECO:0000313" key="3">
    <source>
        <dbReference type="Proteomes" id="UP001209737"/>
    </source>
</evidence>
<keyword evidence="1" id="KW-1133">Transmembrane helix</keyword>
<keyword evidence="1" id="KW-0812">Transmembrane</keyword>
<comment type="caution">
    <text evidence="2">The sequence shown here is derived from an EMBL/GenBank/DDBJ whole genome shotgun (WGS) entry which is preliminary data.</text>
</comment>
<organism evidence="2 3">
    <name type="scientific">Leptospira limi</name>
    <dbReference type="NCBI Taxonomy" id="2950023"/>
    <lineage>
        <taxon>Bacteria</taxon>
        <taxon>Pseudomonadati</taxon>
        <taxon>Spirochaetota</taxon>
        <taxon>Spirochaetia</taxon>
        <taxon>Leptospirales</taxon>
        <taxon>Leptospiraceae</taxon>
        <taxon>Leptospira</taxon>
    </lineage>
</organism>
<evidence type="ECO:0000256" key="1">
    <source>
        <dbReference type="SAM" id="Phobius"/>
    </source>
</evidence>
<proteinExistence type="predicted"/>
<feature type="transmembrane region" description="Helical" evidence="1">
    <location>
        <begin position="134"/>
        <end position="151"/>
    </location>
</feature>
<evidence type="ECO:0000313" key="2">
    <source>
        <dbReference type="EMBL" id="MCW7461414.1"/>
    </source>
</evidence>
<feature type="transmembrane region" description="Helical" evidence="1">
    <location>
        <begin position="60"/>
        <end position="83"/>
    </location>
</feature>
<gene>
    <name evidence="2" type="ORF">ND812_04855</name>
</gene>
<dbReference type="EMBL" id="JAMQPV010000001">
    <property type="protein sequence ID" value="MCW7461414.1"/>
    <property type="molecule type" value="Genomic_DNA"/>
</dbReference>
<accession>A0ABT3LUN3</accession>
<sequence>MTISSAADMNTNFILSIFTSLLLNILACIHIYWAFGGLWPGTNQQDLINKVFGRGNQFPSPFSCLVVAVGLVLFSSLPVLWLVRINLDLSPQITNLIRYSMIFVAIVFLVRGIIGYLPWVTKHWEPIFVRYTKRLYNPISLLIGFSFLLMSI</sequence>
<name>A0ABT3LUN3_9LEPT</name>
<feature type="transmembrane region" description="Helical" evidence="1">
    <location>
        <begin position="12"/>
        <end position="35"/>
    </location>
</feature>
<keyword evidence="3" id="KW-1185">Reference proteome</keyword>
<dbReference type="InterPro" id="IPR025058">
    <property type="entry name" value="DUF3995"/>
</dbReference>
<dbReference type="RefSeq" id="WP_265374514.1">
    <property type="nucleotide sequence ID" value="NZ_JAMQPV010000001.1"/>
</dbReference>
<dbReference type="Proteomes" id="UP001209737">
    <property type="component" value="Unassembled WGS sequence"/>
</dbReference>
<feature type="transmembrane region" description="Helical" evidence="1">
    <location>
        <begin position="95"/>
        <end position="114"/>
    </location>
</feature>
<dbReference type="Pfam" id="PF13160">
    <property type="entry name" value="DUF3995"/>
    <property type="match status" value="1"/>
</dbReference>